<evidence type="ECO:0000313" key="2">
    <source>
        <dbReference type="Proteomes" id="UP000034810"/>
    </source>
</evidence>
<reference evidence="1 2" key="1">
    <citation type="journal article" date="2015" name="Nature">
        <title>rRNA introns, odd ribosomes, and small enigmatic genomes across a large radiation of phyla.</title>
        <authorList>
            <person name="Brown C.T."/>
            <person name="Hug L.A."/>
            <person name="Thomas B.C."/>
            <person name="Sharon I."/>
            <person name="Castelle C.J."/>
            <person name="Singh A."/>
            <person name="Wilkins M.J."/>
            <person name="Williams K.H."/>
            <person name="Banfield J.F."/>
        </authorList>
    </citation>
    <scope>NUCLEOTIDE SEQUENCE [LARGE SCALE GENOMIC DNA]</scope>
</reference>
<proteinExistence type="predicted"/>
<protein>
    <recommendedName>
        <fullName evidence="3">Host attachment protein</fullName>
    </recommendedName>
</protein>
<evidence type="ECO:0000313" key="1">
    <source>
        <dbReference type="EMBL" id="KKS82690.1"/>
    </source>
</evidence>
<dbReference type="EMBL" id="LCFA01000007">
    <property type="protein sequence ID" value="KKS82690.1"/>
    <property type="molecule type" value="Genomic_DNA"/>
</dbReference>
<dbReference type="Proteomes" id="UP000034810">
    <property type="component" value="Unassembled WGS sequence"/>
</dbReference>
<dbReference type="AlphaFoldDB" id="A0A0G1CAK7"/>
<name>A0A0G1CAK7_9BACT</name>
<comment type="caution">
    <text evidence="1">The sequence shown here is derived from an EMBL/GenBank/DDBJ whole genome shotgun (WGS) entry which is preliminary data.</text>
</comment>
<organism evidence="1 2">
    <name type="scientific">Candidatus Wolfebacteria bacterium GW2011_GWC1_43_10</name>
    <dbReference type="NCBI Taxonomy" id="1619011"/>
    <lineage>
        <taxon>Bacteria</taxon>
        <taxon>Candidatus Wolfeibacteriota</taxon>
    </lineage>
</organism>
<accession>A0A0G1CAK7</accession>
<sequence length="150" mass="17025">MKISQKFPQFEKEKALIIVAGRLETDFHIAFGGEITKVASFKITKPRYSDREGFVARASGGKAVSGGPSYSIDKEKINSDFLKVFKEKIKPFSQDKKIGRVYLFAESHVVNEIQKFLPVNLKNKIKEVVRGNYSKNHLFDLLEIISAKRS</sequence>
<evidence type="ECO:0008006" key="3">
    <source>
        <dbReference type="Google" id="ProtNLM"/>
    </source>
</evidence>
<gene>
    <name evidence="1" type="ORF">UV58_C0007G0041</name>
</gene>